<dbReference type="Proteomes" id="UP001159363">
    <property type="component" value="Chromosome 2"/>
</dbReference>
<reference evidence="1 2" key="1">
    <citation type="submission" date="2023-02" db="EMBL/GenBank/DDBJ databases">
        <title>LHISI_Scaffold_Assembly.</title>
        <authorList>
            <person name="Stuart O.P."/>
            <person name="Cleave R."/>
            <person name="Magrath M.J.L."/>
            <person name="Mikheyev A.S."/>
        </authorList>
    </citation>
    <scope>NUCLEOTIDE SEQUENCE [LARGE SCALE GENOMIC DNA]</scope>
    <source>
        <strain evidence="1">Daus_M_001</strain>
        <tissue evidence="1">Leg muscle</tissue>
    </source>
</reference>
<gene>
    <name evidence="1" type="ORF">PR048_005114</name>
</gene>
<evidence type="ECO:0000313" key="2">
    <source>
        <dbReference type="Proteomes" id="UP001159363"/>
    </source>
</evidence>
<evidence type="ECO:0008006" key="3">
    <source>
        <dbReference type="Google" id="ProtNLM"/>
    </source>
</evidence>
<sequence>MLKHDLLHKWNIENKVNLVVCENVANMVCAMGAANTDHISCTAHTLQLVIKDSLFSHKHVSKLLKEYNKQNNVPRHQLVQDEPTRWDSTYLTVERLLEQRRAITWLFPDLNLQTDLSSQDWNLLEQVYSSLRFSMLLQLILVVRKPLLLK</sequence>
<keyword evidence="2" id="KW-1185">Reference proteome</keyword>
<name>A0ABQ9I7A9_9NEOP</name>
<dbReference type="PANTHER" id="PTHR47241">
    <property type="entry name" value="FINGER PROTEIN, PUTATIVE-RELATED"/>
    <property type="match status" value="1"/>
</dbReference>
<organism evidence="1 2">
    <name type="scientific">Dryococelus australis</name>
    <dbReference type="NCBI Taxonomy" id="614101"/>
    <lineage>
        <taxon>Eukaryota</taxon>
        <taxon>Metazoa</taxon>
        <taxon>Ecdysozoa</taxon>
        <taxon>Arthropoda</taxon>
        <taxon>Hexapoda</taxon>
        <taxon>Insecta</taxon>
        <taxon>Pterygota</taxon>
        <taxon>Neoptera</taxon>
        <taxon>Polyneoptera</taxon>
        <taxon>Phasmatodea</taxon>
        <taxon>Verophasmatodea</taxon>
        <taxon>Anareolatae</taxon>
        <taxon>Phasmatidae</taxon>
        <taxon>Eurycanthinae</taxon>
        <taxon>Dryococelus</taxon>
    </lineage>
</organism>
<dbReference type="EMBL" id="JARBHB010000002">
    <property type="protein sequence ID" value="KAJ8892533.1"/>
    <property type="molecule type" value="Genomic_DNA"/>
</dbReference>
<protein>
    <recommendedName>
        <fullName evidence="3">Transposase</fullName>
    </recommendedName>
</protein>
<accession>A0ABQ9I7A9</accession>
<dbReference type="InterPro" id="IPR052865">
    <property type="entry name" value="Zinc_finger_BED"/>
</dbReference>
<dbReference type="PANTHER" id="PTHR47241:SF1">
    <property type="entry name" value="BED-TYPE DOMAIN-CONTAINING PROTEIN"/>
    <property type="match status" value="1"/>
</dbReference>
<comment type="caution">
    <text evidence="1">The sequence shown here is derived from an EMBL/GenBank/DDBJ whole genome shotgun (WGS) entry which is preliminary data.</text>
</comment>
<dbReference type="SUPFAM" id="SSF53098">
    <property type="entry name" value="Ribonuclease H-like"/>
    <property type="match status" value="1"/>
</dbReference>
<dbReference type="InterPro" id="IPR012337">
    <property type="entry name" value="RNaseH-like_sf"/>
</dbReference>
<proteinExistence type="predicted"/>
<evidence type="ECO:0000313" key="1">
    <source>
        <dbReference type="EMBL" id="KAJ8892533.1"/>
    </source>
</evidence>